<comment type="caution">
    <text evidence="1">The sequence shown here is derived from an EMBL/GenBank/DDBJ whole genome shotgun (WGS) entry which is preliminary data.</text>
</comment>
<reference evidence="1" key="1">
    <citation type="journal article" date="2020" name="mSystems">
        <title>Genome- and Community-Level Interaction Insights into Carbon Utilization and Element Cycling Functions of Hydrothermarchaeota in Hydrothermal Sediment.</title>
        <authorList>
            <person name="Zhou Z."/>
            <person name="Liu Y."/>
            <person name="Xu W."/>
            <person name="Pan J."/>
            <person name="Luo Z.H."/>
            <person name="Li M."/>
        </authorList>
    </citation>
    <scope>NUCLEOTIDE SEQUENCE [LARGE SCALE GENOMIC DNA]</scope>
    <source>
        <strain evidence="1">SpSt-349</strain>
    </source>
</reference>
<accession>A0A831XEW8</accession>
<gene>
    <name evidence="1" type="ORF">ENQ87_10690</name>
</gene>
<proteinExistence type="predicted"/>
<sequence length="63" mass="7328">MQRSLVKSEVHQLVDALPEDATWDTLIYEINFIAQVHEGLADAEAGRVITTEELMKRMESWRR</sequence>
<evidence type="ECO:0000313" key="1">
    <source>
        <dbReference type="EMBL" id="HEN42819.1"/>
    </source>
</evidence>
<dbReference type="AlphaFoldDB" id="A0A831XEW8"/>
<protein>
    <submittedName>
        <fullName evidence="1">Uncharacterized protein</fullName>
    </submittedName>
</protein>
<name>A0A831XEW8_GEOME</name>
<dbReference type="EMBL" id="DSOV01000045">
    <property type="protein sequence ID" value="HEN42819.1"/>
    <property type="molecule type" value="Genomic_DNA"/>
</dbReference>
<organism evidence="1">
    <name type="scientific">Geobacter metallireducens</name>
    <dbReference type="NCBI Taxonomy" id="28232"/>
    <lineage>
        <taxon>Bacteria</taxon>
        <taxon>Pseudomonadati</taxon>
        <taxon>Thermodesulfobacteriota</taxon>
        <taxon>Desulfuromonadia</taxon>
        <taxon>Geobacterales</taxon>
        <taxon>Geobacteraceae</taxon>
        <taxon>Geobacter</taxon>
    </lineage>
</organism>